<evidence type="ECO:0000256" key="2">
    <source>
        <dbReference type="ARBA" id="ARBA00023125"/>
    </source>
</evidence>
<dbReference type="PANTHER" id="PTHR43280:SF2">
    <property type="entry name" value="HTH-TYPE TRANSCRIPTIONAL REGULATOR EXSA"/>
    <property type="match status" value="1"/>
</dbReference>
<dbReference type="PROSITE" id="PS01124">
    <property type="entry name" value="HTH_ARAC_FAMILY_2"/>
    <property type="match status" value="1"/>
</dbReference>
<evidence type="ECO:0000259" key="4">
    <source>
        <dbReference type="PROSITE" id="PS01124"/>
    </source>
</evidence>
<proteinExistence type="predicted"/>
<keyword evidence="3" id="KW-0804">Transcription</keyword>
<dbReference type="SUPFAM" id="SSF46689">
    <property type="entry name" value="Homeodomain-like"/>
    <property type="match status" value="2"/>
</dbReference>
<evidence type="ECO:0000313" key="6">
    <source>
        <dbReference type="Proteomes" id="UP001519307"/>
    </source>
</evidence>
<evidence type="ECO:0000313" key="5">
    <source>
        <dbReference type="EMBL" id="MBP2034094.1"/>
    </source>
</evidence>
<dbReference type="SMART" id="SM00342">
    <property type="entry name" value="HTH_ARAC"/>
    <property type="match status" value="1"/>
</dbReference>
<dbReference type="Pfam" id="PF02311">
    <property type="entry name" value="AraC_binding"/>
    <property type="match status" value="1"/>
</dbReference>
<dbReference type="PROSITE" id="PS00041">
    <property type="entry name" value="HTH_ARAC_FAMILY_1"/>
    <property type="match status" value="1"/>
</dbReference>
<evidence type="ECO:0000256" key="1">
    <source>
        <dbReference type="ARBA" id="ARBA00023015"/>
    </source>
</evidence>
<name>A0ABS4KVN8_9CLOT</name>
<organism evidence="5 6">
    <name type="scientific">Clostridium algifaecis</name>
    <dbReference type="NCBI Taxonomy" id="1472040"/>
    <lineage>
        <taxon>Bacteria</taxon>
        <taxon>Bacillati</taxon>
        <taxon>Bacillota</taxon>
        <taxon>Clostridia</taxon>
        <taxon>Eubacteriales</taxon>
        <taxon>Clostridiaceae</taxon>
        <taxon>Clostridium</taxon>
    </lineage>
</organism>
<dbReference type="InterPro" id="IPR018060">
    <property type="entry name" value="HTH_AraC"/>
</dbReference>
<keyword evidence="1" id="KW-0805">Transcription regulation</keyword>
<evidence type="ECO:0000256" key="3">
    <source>
        <dbReference type="ARBA" id="ARBA00023163"/>
    </source>
</evidence>
<feature type="domain" description="HTH araC/xylS-type" evidence="4">
    <location>
        <begin position="178"/>
        <end position="276"/>
    </location>
</feature>
<dbReference type="InterPro" id="IPR003313">
    <property type="entry name" value="AraC-bd"/>
</dbReference>
<dbReference type="Proteomes" id="UP001519307">
    <property type="component" value="Unassembled WGS sequence"/>
</dbReference>
<dbReference type="InterPro" id="IPR037923">
    <property type="entry name" value="HTH-like"/>
</dbReference>
<comment type="caution">
    <text evidence="5">The sequence shown here is derived from an EMBL/GenBank/DDBJ whole genome shotgun (WGS) entry which is preliminary data.</text>
</comment>
<keyword evidence="2" id="KW-0238">DNA-binding</keyword>
<sequence>MKSIDPGVLANSSCFSFTPSQTAKKFYFYLIWCGHYFCTKKYFIKRDFFPYLLLVYVRKGELILEYRKHHYAVQKGMAILIDCQEPHYYHASNSLEFLYIHFDGVNSHDLCQHIMNQYGVLFQGNNIITIGKLLYQLVKKCEDNQVLMPSEISLIIYHIICTLAINSTEDIKQNSPIDTAINYIHNNVDKKILLKNLAQLTNLSTYYFSHIFKIQTGYSPIEYVISERLDKAKVLLKTTSLSIDEIAFRVGYKNTGSFINLFVEKIGYSPKKFRETHI</sequence>
<accession>A0ABS4KVN8</accession>
<reference evidence="5 6" key="1">
    <citation type="submission" date="2021-03" db="EMBL/GenBank/DDBJ databases">
        <title>Genomic Encyclopedia of Type Strains, Phase IV (KMG-IV): sequencing the most valuable type-strain genomes for metagenomic binning, comparative biology and taxonomic classification.</title>
        <authorList>
            <person name="Goeker M."/>
        </authorList>
    </citation>
    <scope>NUCLEOTIDE SEQUENCE [LARGE SCALE GENOMIC DNA]</scope>
    <source>
        <strain evidence="5 6">DSM 28783</strain>
    </source>
</reference>
<gene>
    <name evidence="5" type="ORF">J2Z42_002821</name>
</gene>
<dbReference type="Gene3D" id="1.10.10.60">
    <property type="entry name" value="Homeodomain-like"/>
    <property type="match status" value="2"/>
</dbReference>
<dbReference type="RefSeq" id="WP_209703326.1">
    <property type="nucleotide sequence ID" value="NZ_JAGGLM010000031.1"/>
</dbReference>
<dbReference type="SUPFAM" id="SSF51215">
    <property type="entry name" value="Regulatory protein AraC"/>
    <property type="match status" value="1"/>
</dbReference>
<dbReference type="PANTHER" id="PTHR43280">
    <property type="entry name" value="ARAC-FAMILY TRANSCRIPTIONAL REGULATOR"/>
    <property type="match status" value="1"/>
</dbReference>
<dbReference type="Pfam" id="PF12833">
    <property type="entry name" value="HTH_18"/>
    <property type="match status" value="1"/>
</dbReference>
<protein>
    <submittedName>
        <fullName evidence="5">YesN/AraC family two-component response regulator</fullName>
    </submittedName>
</protein>
<dbReference type="EMBL" id="JAGGLM010000031">
    <property type="protein sequence ID" value="MBP2034094.1"/>
    <property type="molecule type" value="Genomic_DNA"/>
</dbReference>
<dbReference type="InterPro" id="IPR018062">
    <property type="entry name" value="HTH_AraC-typ_CS"/>
</dbReference>
<keyword evidence="6" id="KW-1185">Reference proteome</keyword>
<dbReference type="InterPro" id="IPR009057">
    <property type="entry name" value="Homeodomain-like_sf"/>
</dbReference>